<dbReference type="GO" id="GO:0030674">
    <property type="term" value="F:protein-macromolecule adaptor activity"/>
    <property type="evidence" value="ECO:0007669"/>
    <property type="project" value="TreeGrafter"/>
</dbReference>
<dbReference type="SMART" id="SM00320">
    <property type="entry name" value="WD40"/>
    <property type="match status" value="4"/>
</dbReference>
<proteinExistence type="predicted"/>
<name>A0A7S3GZW4_9STRA</name>
<reference evidence="2" key="1">
    <citation type="submission" date="2021-01" db="EMBL/GenBank/DDBJ databases">
        <authorList>
            <person name="Corre E."/>
            <person name="Pelletier E."/>
            <person name="Niang G."/>
            <person name="Scheremetjew M."/>
            <person name="Finn R."/>
            <person name="Kale V."/>
            <person name="Holt S."/>
            <person name="Cochrane G."/>
            <person name="Meng A."/>
            <person name="Brown T."/>
            <person name="Cohen L."/>
        </authorList>
    </citation>
    <scope>NUCLEOTIDE SEQUENCE</scope>
    <source>
        <strain evidence="2">CCAP 955/1</strain>
    </source>
</reference>
<dbReference type="SUPFAM" id="SSF50978">
    <property type="entry name" value="WD40 repeat-like"/>
    <property type="match status" value="1"/>
</dbReference>
<dbReference type="Pfam" id="PF00400">
    <property type="entry name" value="WD40"/>
    <property type="match status" value="1"/>
</dbReference>
<dbReference type="InterPro" id="IPR036322">
    <property type="entry name" value="WD40_repeat_dom_sf"/>
</dbReference>
<organism evidence="2">
    <name type="scientific">Spumella elongata</name>
    <dbReference type="NCBI Taxonomy" id="89044"/>
    <lineage>
        <taxon>Eukaryota</taxon>
        <taxon>Sar</taxon>
        <taxon>Stramenopiles</taxon>
        <taxon>Ochrophyta</taxon>
        <taxon>Chrysophyceae</taxon>
        <taxon>Chromulinales</taxon>
        <taxon>Chromulinaceae</taxon>
        <taxon>Spumella</taxon>
    </lineage>
</organism>
<dbReference type="GO" id="GO:0031929">
    <property type="term" value="P:TOR signaling"/>
    <property type="evidence" value="ECO:0007669"/>
    <property type="project" value="InterPro"/>
</dbReference>
<sequence>MASMYTGRNSINGSMSMKDHTGRGVAPINVELATAFSALPDIAETSKGSGLLLSWQQATGTLFAGGNSNTVRVWDLGREQCVRVFETGTKTCLTALATTVGAFAPSPLSSPHHNNNTVLTPLSTFDVPLAWIFAGFADGSIGVYDERVQSNGGRVHYARDHSTWIVSAHMRADAQEVITSSVRGAVKFWDIRSWRTYKTLDVQKSPLTSMSVHNCAPIIATGSHAQFIKILTFGGEQLGNIIKYHDGFLGQRMGPITSLTFHPHRMMLAASAADCIISIYATADDTHTHSS</sequence>
<dbReference type="GO" id="GO:0010506">
    <property type="term" value="P:regulation of autophagy"/>
    <property type="evidence" value="ECO:0007669"/>
    <property type="project" value="TreeGrafter"/>
</dbReference>
<dbReference type="InterPro" id="IPR004083">
    <property type="entry name" value="Raptor"/>
</dbReference>
<dbReference type="InterPro" id="IPR001680">
    <property type="entry name" value="WD40_rpt"/>
</dbReference>
<feature type="repeat" description="WD" evidence="1">
    <location>
        <begin position="158"/>
        <end position="199"/>
    </location>
</feature>
<dbReference type="GO" id="GO:0009267">
    <property type="term" value="P:cellular response to starvation"/>
    <property type="evidence" value="ECO:0007669"/>
    <property type="project" value="TreeGrafter"/>
</dbReference>
<dbReference type="PANTHER" id="PTHR12848">
    <property type="entry name" value="REGULATORY-ASSOCIATED PROTEIN OF MTOR"/>
    <property type="match status" value="1"/>
</dbReference>
<feature type="repeat" description="WD" evidence="1">
    <location>
        <begin position="53"/>
        <end position="84"/>
    </location>
</feature>
<dbReference type="Gene3D" id="2.130.10.10">
    <property type="entry name" value="YVTN repeat-like/Quinoprotein amine dehydrogenase"/>
    <property type="match status" value="1"/>
</dbReference>
<gene>
    <name evidence="2" type="ORF">SELO1098_LOCUS10017</name>
</gene>
<protein>
    <submittedName>
        <fullName evidence="2">Uncharacterized protein</fullName>
    </submittedName>
</protein>
<dbReference type="InterPro" id="IPR015943">
    <property type="entry name" value="WD40/YVTN_repeat-like_dom_sf"/>
</dbReference>
<dbReference type="GO" id="GO:0030307">
    <property type="term" value="P:positive regulation of cell growth"/>
    <property type="evidence" value="ECO:0007669"/>
    <property type="project" value="TreeGrafter"/>
</dbReference>
<dbReference type="AlphaFoldDB" id="A0A7S3GZW4"/>
<evidence type="ECO:0000256" key="1">
    <source>
        <dbReference type="PROSITE-ProRule" id="PRU00221"/>
    </source>
</evidence>
<dbReference type="GO" id="GO:0031931">
    <property type="term" value="C:TORC1 complex"/>
    <property type="evidence" value="ECO:0007669"/>
    <property type="project" value="InterPro"/>
</dbReference>
<dbReference type="GO" id="GO:0005737">
    <property type="term" value="C:cytoplasm"/>
    <property type="evidence" value="ECO:0007669"/>
    <property type="project" value="TreeGrafter"/>
</dbReference>
<dbReference type="EMBL" id="HBIC01020160">
    <property type="protein sequence ID" value="CAE0281183.1"/>
    <property type="molecule type" value="Transcribed_RNA"/>
</dbReference>
<evidence type="ECO:0000313" key="2">
    <source>
        <dbReference type="EMBL" id="CAE0281183.1"/>
    </source>
</evidence>
<dbReference type="PANTHER" id="PTHR12848:SF16">
    <property type="entry name" value="REGULATORY-ASSOCIATED PROTEIN OF MTOR"/>
    <property type="match status" value="1"/>
</dbReference>
<dbReference type="PROSITE" id="PS50082">
    <property type="entry name" value="WD_REPEATS_2"/>
    <property type="match status" value="2"/>
</dbReference>
<dbReference type="GO" id="GO:0071230">
    <property type="term" value="P:cellular response to amino acid stimulus"/>
    <property type="evidence" value="ECO:0007669"/>
    <property type="project" value="TreeGrafter"/>
</dbReference>
<keyword evidence="1" id="KW-0853">WD repeat</keyword>
<accession>A0A7S3GZW4</accession>